<evidence type="ECO:0000259" key="3">
    <source>
        <dbReference type="SMART" id="SM01119"/>
    </source>
</evidence>
<dbReference type="AlphaFoldDB" id="A0A401FYG9"/>
<dbReference type="GO" id="GO:0036088">
    <property type="term" value="P:D-serine catabolic process"/>
    <property type="evidence" value="ECO:0007669"/>
    <property type="project" value="TreeGrafter"/>
</dbReference>
<comment type="similarity">
    <text evidence="1">Belongs to the DSD1 family.</text>
</comment>
<dbReference type="Gene3D" id="3.20.20.10">
    <property type="entry name" value="Alanine racemase"/>
    <property type="match status" value="1"/>
</dbReference>
<dbReference type="InterPro" id="IPR001608">
    <property type="entry name" value="Ala_racemase_N"/>
</dbReference>
<dbReference type="GO" id="GO:0008721">
    <property type="term" value="F:D-serine ammonia-lyase activity"/>
    <property type="evidence" value="ECO:0007669"/>
    <property type="project" value="TreeGrafter"/>
</dbReference>
<accession>A0A401FYG9</accession>
<feature type="domain" description="D-serine dehydratase-like" evidence="3">
    <location>
        <begin position="255"/>
        <end position="350"/>
    </location>
</feature>
<dbReference type="SUPFAM" id="SSF51419">
    <property type="entry name" value="PLP-binding barrel"/>
    <property type="match status" value="1"/>
</dbReference>
<dbReference type="Proteomes" id="UP000288096">
    <property type="component" value="Unassembled WGS sequence"/>
</dbReference>
<keyword evidence="5" id="KW-1185">Reference proteome</keyword>
<dbReference type="Gene3D" id="2.40.37.20">
    <property type="entry name" value="D-serine dehydratase-like domain"/>
    <property type="match status" value="1"/>
</dbReference>
<name>A0A401FYG9_9BACT</name>
<dbReference type="Pfam" id="PF01168">
    <property type="entry name" value="Ala_racemase_N"/>
    <property type="match status" value="1"/>
</dbReference>
<proteinExistence type="inferred from homology"/>
<sequence length="367" mass="40611">MNNPLPETVPTPFVLVDEQTLRNNIRRIHAYADRHGLAVRPHIKTHKSLRMARMQMEAGAVGIAVAKVGEAEVMARLGDADMTVAYPAVGTERAGRIARLARNRSVRVAADCEFHMEILAAAAETHGTEIGIHIMFDAGLHRCGVSDPAQMVRLARYARNRAGLRYDGVQMYLGHLYGPAAEAPESFERINRLWEPVYERLCDAGLQPEMVSSGSTPSLFNTHRVRHISEIRVGTALLNDYFILKFGHCTQDACAARLVATVVSDAVPGQVIIDAGAKALSAKQLLRHEQLELGYIPEHPEARIFRLHEEHGWVDVSRCPERPRVGDRLGIVPVNVALCMNLHDTWYLLSTTGDPETEKVDARGCVV</sequence>
<dbReference type="InterPro" id="IPR042208">
    <property type="entry name" value="D-ser_dehydrat-like_sf"/>
</dbReference>
<evidence type="ECO:0000313" key="5">
    <source>
        <dbReference type="Proteomes" id="UP000288096"/>
    </source>
</evidence>
<comment type="caution">
    <text evidence="4">The sequence shown here is derived from an EMBL/GenBank/DDBJ whole genome shotgun (WGS) entry which is preliminary data.</text>
</comment>
<dbReference type="RefSeq" id="WP_124329223.1">
    <property type="nucleotide sequence ID" value="NZ_BEXT01000001.1"/>
</dbReference>
<organism evidence="4 5">
    <name type="scientific">Desulfonema ishimotonii</name>
    <dbReference type="NCBI Taxonomy" id="45657"/>
    <lineage>
        <taxon>Bacteria</taxon>
        <taxon>Pseudomonadati</taxon>
        <taxon>Thermodesulfobacteriota</taxon>
        <taxon>Desulfobacteria</taxon>
        <taxon>Desulfobacterales</taxon>
        <taxon>Desulfococcaceae</taxon>
        <taxon>Desulfonema</taxon>
    </lineage>
</organism>
<dbReference type="OrthoDB" id="9811417at2"/>
<evidence type="ECO:0000313" key="4">
    <source>
        <dbReference type="EMBL" id="GBC62007.1"/>
    </source>
</evidence>
<reference evidence="5" key="2">
    <citation type="submission" date="2019-01" db="EMBL/GenBank/DDBJ databases">
        <title>Genome sequence of Desulfonema ishimotonii strain Tokyo 01.</title>
        <authorList>
            <person name="Fukui M."/>
        </authorList>
    </citation>
    <scope>NUCLEOTIDE SEQUENCE [LARGE SCALE GENOMIC DNA]</scope>
    <source>
        <strain evidence="5">Tokyo 01</strain>
    </source>
</reference>
<evidence type="ECO:0000256" key="2">
    <source>
        <dbReference type="ARBA" id="ARBA00023239"/>
    </source>
</evidence>
<protein>
    <submittedName>
        <fullName evidence="4">Alanine racemase</fullName>
    </submittedName>
</protein>
<dbReference type="SMART" id="SM01119">
    <property type="entry name" value="D-ser_dehydrat"/>
    <property type="match status" value="1"/>
</dbReference>
<reference evidence="5" key="1">
    <citation type="submission" date="2017-11" db="EMBL/GenBank/DDBJ databases">
        <authorList>
            <person name="Watanabe M."/>
            <person name="Kojima H."/>
        </authorList>
    </citation>
    <scope>NUCLEOTIDE SEQUENCE [LARGE SCALE GENOMIC DNA]</scope>
    <source>
        <strain evidence="5">Tokyo 01</strain>
    </source>
</reference>
<dbReference type="Pfam" id="PF14031">
    <property type="entry name" value="D-ser_dehydrat"/>
    <property type="match status" value="1"/>
</dbReference>
<dbReference type="PANTHER" id="PTHR28004">
    <property type="entry name" value="ZGC:162816-RELATED"/>
    <property type="match status" value="1"/>
</dbReference>
<dbReference type="InterPro" id="IPR029066">
    <property type="entry name" value="PLP-binding_barrel"/>
</dbReference>
<dbReference type="InterPro" id="IPR051466">
    <property type="entry name" value="D-amino_acid_metab_enzyme"/>
</dbReference>
<evidence type="ECO:0000256" key="1">
    <source>
        <dbReference type="ARBA" id="ARBA00005323"/>
    </source>
</evidence>
<gene>
    <name evidence="4" type="ORF">DENIS_2970</name>
</gene>
<dbReference type="InterPro" id="IPR026956">
    <property type="entry name" value="D-ser_dehydrat-like_dom"/>
</dbReference>
<dbReference type="PANTHER" id="PTHR28004:SF2">
    <property type="entry name" value="D-SERINE DEHYDRATASE"/>
    <property type="match status" value="1"/>
</dbReference>
<dbReference type="EMBL" id="BEXT01000001">
    <property type="protein sequence ID" value="GBC62007.1"/>
    <property type="molecule type" value="Genomic_DNA"/>
</dbReference>
<keyword evidence="2" id="KW-0456">Lyase</keyword>